<gene>
    <name evidence="2" type="primary">cyb5r4</name>
    <name evidence="2" type="ORF">Bhyg_00990</name>
</gene>
<comment type="caution">
    <text evidence="2">The sequence shown here is derived from an EMBL/GenBank/DDBJ whole genome shotgun (WGS) entry which is preliminary data.</text>
</comment>
<dbReference type="OrthoDB" id="432299at2759"/>
<evidence type="ECO:0000256" key="1">
    <source>
        <dbReference type="SAM" id="MobiDB-lite"/>
    </source>
</evidence>
<reference evidence="2" key="1">
    <citation type="submission" date="2022-07" db="EMBL/GenBank/DDBJ databases">
        <authorList>
            <person name="Trinca V."/>
            <person name="Uliana J.V.C."/>
            <person name="Torres T.T."/>
            <person name="Ward R.J."/>
            <person name="Monesi N."/>
        </authorList>
    </citation>
    <scope>NUCLEOTIDE SEQUENCE</scope>
    <source>
        <strain evidence="2">HSMRA1968</strain>
        <tissue evidence="2">Whole embryos</tissue>
    </source>
</reference>
<keyword evidence="3" id="KW-1185">Reference proteome</keyword>
<evidence type="ECO:0000313" key="3">
    <source>
        <dbReference type="Proteomes" id="UP001151699"/>
    </source>
</evidence>
<sequence length="129" mass="13903">MASKAPNLNLKPVTNDQPKEQNNETSPTRSPTKHSIGKQLLKPLQKPFQLMSGSATDLSSIDKSLDGCLRVVNMDDTQIDDADRNPRNKCALKPGHSLMDWIRLGTSGCDLAGTGGIVSAQIGSIYILN</sequence>
<evidence type="ECO:0000313" key="2">
    <source>
        <dbReference type="EMBL" id="KAJ6645781.1"/>
    </source>
</evidence>
<protein>
    <submittedName>
        <fullName evidence="2">Cytochrome b5 reductase 4</fullName>
    </submittedName>
</protein>
<feature type="non-terminal residue" evidence="2">
    <location>
        <position position="129"/>
    </location>
</feature>
<dbReference type="EMBL" id="WJQU01000001">
    <property type="protein sequence ID" value="KAJ6645781.1"/>
    <property type="molecule type" value="Genomic_DNA"/>
</dbReference>
<feature type="region of interest" description="Disordered" evidence="1">
    <location>
        <begin position="1"/>
        <end position="37"/>
    </location>
</feature>
<dbReference type="Proteomes" id="UP001151699">
    <property type="component" value="Chromosome A"/>
</dbReference>
<accession>A0A9Q0NA65</accession>
<name>A0A9Q0NA65_9DIPT</name>
<dbReference type="AlphaFoldDB" id="A0A9Q0NA65"/>
<proteinExistence type="predicted"/>
<organism evidence="2 3">
    <name type="scientific">Pseudolycoriella hygida</name>
    <dbReference type="NCBI Taxonomy" id="35572"/>
    <lineage>
        <taxon>Eukaryota</taxon>
        <taxon>Metazoa</taxon>
        <taxon>Ecdysozoa</taxon>
        <taxon>Arthropoda</taxon>
        <taxon>Hexapoda</taxon>
        <taxon>Insecta</taxon>
        <taxon>Pterygota</taxon>
        <taxon>Neoptera</taxon>
        <taxon>Endopterygota</taxon>
        <taxon>Diptera</taxon>
        <taxon>Nematocera</taxon>
        <taxon>Sciaroidea</taxon>
        <taxon>Sciaridae</taxon>
        <taxon>Pseudolycoriella</taxon>
    </lineage>
</organism>